<comment type="caution">
    <text evidence="10">The sequence shown here is derived from an EMBL/GenBank/DDBJ whole genome shotgun (WGS) entry which is preliminary data.</text>
</comment>
<evidence type="ECO:0000313" key="11">
    <source>
        <dbReference type="Proteomes" id="UP000265515"/>
    </source>
</evidence>
<evidence type="ECO:0000256" key="2">
    <source>
        <dbReference type="ARBA" id="ARBA00009326"/>
    </source>
</evidence>
<comment type="catalytic activity">
    <reaction evidence="1 7 8">
        <text>Thiol-dependent hydrolysis of ester, thioester, amide, peptide and isopeptide bonds formed by the C-terminal Gly of ubiquitin (a 76-residue protein attached to proteins as an intracellular targeting signal).</text>
        <dbReference type="EC" id="3.4.19.12"/>
    </reaction>
</comment>
<accession>A0A388JXL5</accession>
<name>A0A388JXL5_CHABU</name>
<evidence type="ECO:0000256" key="5">
    <source>
        <dbReference type="ARBA" id="ARBA00022801"/>
    </source>
</evidence>
<dbReference type="GO" id="GO:0005737">
    <property type="term" value="C:cytoplasm"/>
    <property type="evidence" value="ECO:0007669"/>
    <property type="project" value="TreeGrafter"/>
</dbReference>
<keyword evidence="5 7" id="KW-0378">Hydrolase</keyword>
<dbReference type="InterPro" id="IPR036959">
    <property type="entry name" value="Peptidase_C12_UCH_sf"/>
</dbReference>
<dbReference type="Proteomes" id="UP000265515">
    <property type="component" value="Unassembled WGS sequence"/>
</dbReference>
<evidence type="ECO:0000259" key="9">
    <source>
        <dbReference type="PROSITE" id="PS52048"/>
    </source>
</evidence>
<dbReference type="PANTHER" id="PTHR10589:SF17">
    <property type="entry name" value="UBIQUITIN CARBOXYL-TERMINAL HYDROLASE"/>
    <property type="match status" value="1"/>
</dbReference>
<evidence type="ECO:0000256" key="1">
    <source>
        <dbReference type="ARBA" id="ARBA00000707"/>
    </source>
</evidence>
<protein>
    <recommendedName>
        <fullName evidence="8">Ubiquitin carboxyl-terminal hydrolase</fullName>
        <ecNumber evidence="8">3.4.19.12</ecNumber>
    </recommendedName>
</protein>
<gene>
    <name evidence="10" type="ORF">CBR_g30854</name>
</gene>
<feature type="active site" description="Proton donor" evidence="7">
    <location>
        <position position="172"/>
    </location>
</feature>
<reference evidence="10 11" key="1">
    <citation type="journal article" date="2018" name="Cell">
        <title>The Chara Genome: Secondary Complexity and Implications for Plant Terrestrialization.</title>
        <authorList>
            <person name="Nishiyama T."/>
            <person name="Sakayama H."/>
            <person name="Vries J.D."/>
            <person name="Buschmann H."/>
            <person name="Saint-Marcoux D."/>
            <person name="Ullrich K.K."/>
            <person name="Haas F.B."/>
            <person name="Vanderstraeten L."/>
            <person name="Becker D."/>
            <person name="Lang D."/>
            <person name="Vosolsobe S."/>
            <person name="Rombauts S."/>
            <person name="Wilhelmsson P.K.I."/>
            <person name="Janitza P."/>
            <person name="Kern R."/>
            <person name="Heyl A."/>
            <person name="Rumpler F."/>
            <person name="Villalobos L.I.A.C."/>
            <person name="Clay J.M."/>
            <person name="Skokan R."/>
            <person name="Toyoda A."/>
            <person name="Suzuki Y."/>
            <person name="Kagoshima H."/>
            <person name="Schijlen E."/>
            <person name="Tajeshwar N."/>
            <person name="Catarino B."/>
            <person name="Hetherington A.J."/>
            <person name="Saltykova A."/>
            <person name="Bonnot C."/>
            <person name="Breuninger H."/>
            <person name="Symeonidi A."/>
            <person name="Radhakrishnan G.V."/>
            <person name="Van Nieuwerburgh F."/>
            <person name="Deforce D."/>
            <person name="Chang C."/>
            <person name="Karol K.G."/>
            <person name="Hedrich R."/>
            <person name="Ulvskov P."/>
            <person name="Glockner G."/>
            <person name="Delwiche C.F."/>
            <person name="Petrasek J."/>
            <person name="Van de Peer Y."/>
            <person name="Friml J."/>
            <person name="Beilby M."/>
            <person name="Dolan L."/>
            <person name="Kohara Y."/>
            <person name="Sugano S."/>
            <person name="Fujiyama A."/>
            <person name="Delaux P.-M."/>
            <person name="Quint M."/>
            <person name="TheiBen G."/>
            <person name="Hagemann M."/>
            <person name="Harholt J."/>
            <person name="Dunand C."/>
            <person name="Zachgo S."/>
            <person name="Langdale J."/>
            <person name="Maumus F."/>
            <person name="Straeten D.V.D."/>
            <person name="Gould S.B."/>
            <person name="Rensing S.A."/>
        </authorList>
    </citation>
    <scope>NUCLEOTIDE SEQUENCE [LARGE SCALE GENOMIC DNA]</scope>
    <source>
        <strain evidence="10 11">S276</strain>
    </source>
</reference>
<feature type="site" description="Transition state stabilizer" evidence="7">
    <location>
        <position position="92"/>
    </location>
</feature>
<dbReference type="GO" id="GO:0004843">
    <property type="term" value="F:cysteine-type deubiquitinase activity"/>
    <property type="evidence" value="ECO:0007669"/>
    <property type="project" value="UniProtKB-UniRule"/>
</dbReference>
<dbReference type="PROSITE" id="PS52048">
    <property type="entry name" value="UCH_DOMAIN"/>
    <property type="match status" value="1"/>
</dbReference>
<organism evidence="10 11">
    <name type="scientific">Chara braunii</name>
    <name type="common">Braun's stonewort</name>
    <dbReference type="NCBI Taxonomy" id="69332"/>
    <lineage>
        <taxon>Eukaryota</taxon>
        <taxon>Viridiplantae</taxon>
        <taxon>Streptophyta</taxon>
        <taxon>Charophyceae</taxon>
        <taxon>Charales</taxon>
        <taxon>Characeae</taxon>
        <taxon>Chara</taxon>
    </lineage>
</organism>
<comment type="similarity">
    <text evidence="2 7 8">Belongs to the peptidase C12 family.</text>
</comment>
<dbReference type="GO" id="GO:0016579">
    <property type="term" value="P:protein deubiquitination"/>
    <property type="evidence" value="ECO:0007669"/>
    <property type="project" value="TreeGrafter"/>
</dbReference>
<dbReference type="Gramene" id="GBG62536">
    <property type="protein sequence ID" value="GBG62536"/>
    <property type="gene ID" value="CBR_g30854"/>
</dbReference>
<dbReference type="CDD" id="cd09616">
    <property type="entry name" value="Peptidase_C12_UCH_L1_L3"/>
    <property type="match status" value="1"/>
</dbReference>
<evidence type="ECO:0000256" key="7">
    <source>
        <dbReference type="PROSITE-ProRule" id="PRU01393"/>
    </source>
</evidence>
<dbReference type="FunFam" id="3.40.532.10:FF:000006">
    <property type="entry name" value="Ubiquitin carboxyl-terminal hydrolase"/>
    <property type="match status" value="1"/>
</dbReference>
<keyword evidence="3 7" id="KW-0645">Protease</keyword>
<keyword evidence="11" id="KW-1185">Reference proteome</keyword>
<dbReference type="AlphaFoldDB" id="A0A388JXL5"/>
<dbReference type="EMBL" id="BFEA01000029">
    <property type="protein sequence ID" value="GBG62536.1"/>
    <property type="molecule type" value="Genomic_DNA"/>
</dbReference>
<evidence type="ECO:0000256" key="3">
    <source>
        <dbReference type="ARBA" id="ARBA00022670"/>
    </source>
</evidence>
<proteinExistence type="inferred from homology"/>
<dbReference type="GO" id="GO:0006511">
    <property type="term" value="P:ubiquitin-dependent protein catabolic process"/>
    <property type="evidence" value="ECO:0007669"/>
    <property type="project" value="UniProtKB-UniRule"/>
</dbReference>
<evidence type="ECO:0000256" key="4">
    <source>
        <dbReference type="ARBA" id="ARBA00022786"/>
    </source>
</evidence>
<feature type="active site" description="Nucleophile" evidence="7">
    <location>
        <position position="98"/>
    </location>
</feature>
<evidence type="ECO:0000256" key="6">
    <source>
        <dbReference type="ARBA" id="ARBA00022807"/>
    </source>
</evidence>
<dbReference type="Gene3D" id="3.40.532.10">
    <property type="entry name" value="Peptidase C12, ubiquitin carboxyl-terminal hydrolase"/>
    <property type="match status" value="1"/>
</dbReference>
<keyword evidence="6 7" id="KW-0788">Thiol protease</keyword>
<dbReference type="InterPro" id="IPR001578">
    <property type="entry name" value="Peptidase_C12_UCH"/>
</dbReference>
<dbReference type="EC" id="3.4.19.12" evidence="8"/>
<sequence>MGETQKKRWLPLEANPEIMTEFSKGLGVPADVAFHDVYGFDDVLLDMVPKPVLAVLLLFPISKESEEAKKEEEEHILKYGQMVSEKVYFMKQTVGNACGTIGLLHSFGNNIDKLHPAEGSYLDRFFKATAGMTPDERARYLEDDTELGIAHEVAAAAGDTEPPEPTASVDLHFIALVHVNGGLYELDGRKLFPIFHGPSSDQTLLSDAAKVAQDFISRAAGSVNFNVIALCKNTG</sequence>
<dbReference type="PANTHER" id="PTHR10589">
    <property type="entry name" value="UBIQUITIN CARBOXYL-TERMINAL HYDROLASE"/>
    <property type="match status" value="1"/>
</dbReference>
<dbReference type="STRING" id="69332.A0A388JXL5"/>
<dbReference type="Pfam" id="PF01088">
    <property type="entry name" value="Peptidase_C12"/>
    <property type="match status" value="1"/>
</dbReference>
<dbReference type="OMA" id="IDLHYVC"/>
<keyword evidence="4 7" id="KW-0833">Ubl conjugation pathway</keyword>
<dbReference type="InterPro" id="IPR038765">
    <property type="entry name" value="Papain-like_cys_pep_sf"/>
</dbReference>
<dbReference type="SUPFAM" id="SSF54001">
    <property type="entry name" value="Cysteine proteinases"/>
    <property type="match status" value="1"/>
</dbReference>
<dbReference type="PRINTS" id="PR00707">
    <property type="entry name" value="UBCTHYDRLASE"/>
</dbReference>
<dbReference type="OrthoDB" id="427186at2759"/>
<feature type="domain" description="UCH catalytic" evidence="9">
    <location>
        <begin position="8"/>
        <end position="232"/>
    </location>
</feature>
<feature type="site" description="Important for enzyme activity" evidence="7">
    <location>
        <position position="187"/>
    </location>
</feature>
<evidence type="ECO:0000313" key="10">
    <source>
        <dbReference type="EMBL" id="GBG62536.1"/>
    </source>
</evidence>
<evidence type="ECO:0000256" key="8">
    <source>
        <dbReference type="RuleBase" id="RU361215"/>
    </source>
</evidence>